<protein>
    <recommendedName>
        <fullName evidence="1">PIN domain-containing protein</fullName>
    </recommendedName>
</protein>
<dbReference type="PANTHER" id="PTHR42188:SF1">
    <property type="entry name" value="23S RRNA-SPECIFIC ENDONUCLEASE VAPC20"/>
    <property type="match status" value="1"/>
</dbReference>
<dbReference type="PATRIC" id="fig|2198.3.peg.1474"/>
<dbReference type="InterPro" id="IPR002716">
    <property type="entry name" value="PIN_dom"/>
</dbReference>
<dbReference type="Gene3D" id="3.40.50.1010">
    <property type="entry name" value="5'-nuclease"/>
    <property type="match status" value="1"/>
</dbReference>
<sequence length="106" mass="11760">MESGSGFVTTSSVLIETSNALCHPVFKPSVIAFRRRLESSPRVEIVFVDPDLWSKGWSIYETRLDKAWSLTDCISLAVMKEQGLSDALTGDRHVVQAGYRALLAED</sequence>
<dbReference type="Pfam" id="PF01850">
    <property type="entry name" value="PIN"/>
    <property type="match status" value="1"/>
</dbReference>
<dbReference type="InterPro" id="IPR039018">
    <property type="entry name" value="VapC20-like"/>
</dbReference>
<dbReference type="GO" id="GO:0004521">
    <property type="term" value="F:RNA endonuclease activity"/>
    <property type="evidence" value="ECO:0007669"/>
    <property type="project" value="InterPro"/>
</dbReference>
<evidence type="ECO:0000313" key="2">
    <source>
        <dbReference type="EMBL" id="KUL00239.1"/>
    </source>
</evidence>
<feature type="domain" description="PIN" evidence="1">
    <location>
        <begin position="6"/>
        <end position="93"/>
    </location>
</feature>
<dbReference type="EMBL" id="LGHE01000186">
    <property type="protein sequence ID" value="KUL00239.1"/>
    <property type="molecule type" value="Genomic_DNA"/>
</dbReference>
<organism evidence="2 3">
    <name type="scientific">Methanoculleus marisnigri</name>
    <dbReference type="NCBI Taxonomy" id="2198"/>
    <lineage>
        <taxon>Archaea</taxon>
        <taxon>Methanobacteriati</taxon>
        <taxon>Methanobacteriota</taxon>
        <taxon>Stenosarchaea group</taxon>
        <taxon>Methanomicrobia</taxon>
        <taxon>Methanomicrobiales</taxon>
        <taxon>Methanomicrobiaceae</taxon>
        <taxon>Methanoculleus</taxon>
    </lineage>
</organism>
<reference evidence="3" key="1">
    <citation type="journal article" date="2015" name="MBio">
        <title>Genome-Resolved Metagenomic Analysis Reveals Roles for Candidate Phyla and Other Microbial Community Members in Biogeochemical Transformations in Oil Reservoirs.</title>
        <authorList>
            <person name="Hu P."/>
            <person name="Tom L."/>
            <person name="Singh A."/>
            <person name="Thomas B.C."/>
            <person name="Baker B.J."/>
            <person name="Piceno Y.M."/>
            <person name="Andersen G.L."/>
            <person name="Banfield J.F."/>
        </authorList>
    </citation>
    <scope>NUCLEOTIDE SEQUENCE [LARGE SCALE GENOMIC DNA]</scope>
</reference>
<comment type="caution">
    <text evidence="2">The sequence shown here is derived from an EMBL/GenBank/DDBJ whole genome shotgun (WGS) entry which is preliminary data.</text>
</comment>
<gene>
    <name evidence="2" type="ORF">XE10_1499</name>
</gene>
<dbReference type="PANTHER" id="PTHR42188">
    <property type="entry name" value="23S RRNA-SPECIFIC ENDONUCLEASE VAPC20"/>
    <property type="match status" value="1"/>
</dbReference>
<proteinExistence type="predicted"/>
<accession>A0A101IRT6</accession>
<dbReference type="InterPro" id="IPR029060">
    <property type="entry name" value="PIN-like_dom_sf"/>
</dbReference>
<dbReference type="SUPFAM" id="SSF88723">
    <property type="entry name" value="PIN domain-like"/>
    <property type="match status" value="1"/>
</dbReference>
<dbReference type="Proteomes" id="UP000054598">
    <property type="component" value="Unassembled WGS sequence"/>
</dbReference>
<evidence type="ECO:0000259" key="1">
    <source>
        <dbReference type="Pfam" id="PF01850"/>
    </source>
</evidence>
<evidence type="ECO:0000313" key="3">
    <source>
        <dbReference type="Proteomes" id="UP000054598"/>
    </source>
</evidence>
<dbReference type="AlphaFoldDB" id="A0A101IRT6"/>
<name>A0A101IRT6_9EURY</name>
<dbReference type="GO" id="GO:0016075">
    <property type="term" value="P:rRNA catabolic process"/>
    <property type="evidence" value="ECO:0007669"/>
    <property type="project" value="TreeGrafter"/>
</dbReference>